<comment type="caution">
    <text evidence="14">The sequence shown here is derived from an EMBL/GenBank/DDBJ whole genome shotgun (WGS) entry which is preliminary data.</text>
</comment>
<dbReference type="InterPro" id="IPR036273">
    <property type="entry name" value="CRAL/TRIO_N_dom_sf"/>
</dbReference>
<dbReference type="SUPFAM" id="SSF52087">
    <property type="entry name" value="CRAL/TRIO domain"/>
    <property type="match status" value="1"/>
</dbReference>
<evidence type="ECO:0000256" key="5">
    <source>
        <dbReference type="ARBA" id="ARBA00022912"/>
    </source>
</evidence>
<dbReference type="InterPro" id="IPR001251">
    <property type="entry name" value="CRAL-TRIO_dom"/>
</dbReference>
<dbReference type="InterPro" id="IPR003595">
    <property type="entry name" value="Tyr_Pase_cat"/>
</dbReference>
<dbReference type="InterPro" id="IPR011074">
    <property type="entry name" value="CRAL/TRIO_N_dom"/>
</dbReference>
<dbReference type="SUPFAM" id="SSF46938">
    <property type="entry name" value="CRAL/TRIO N-terminal domain"/>
    <property type="match status" value="1"/>
</dbReference>
<dbReference type="SMART" id="SM00194">
    <property type="entry name" value="PTPc"/>
    <property type="match status" value="1"/>
</dbReference>
<dbReference type="GO" id="GO:0004725">
    <property type="term" value="F:protein tyrosine phosphatase activity"/>
    <property type="evidence" value="ECO:0007669"/>
    <property type="project" value="UniProtKB-EC"/>
</dbReference>
<dbReference type="Pfam" id="PF00102">
    <property type="entry name" value="Y_phosphatase"/>
    <property type="match status" value="1"/>
</dbReference>
<dbReference type="GO" id="GO:0009653">
    <property type="term" value="P:anatomical structure morphogenesis"/>
    <property type="evidence" value="ECO:0007669"/>
    <property type="project" value="UniProtKB-ARBA"/>
</dbReference>
<dbReference type="Proteomes" id="UP001353858">
    <property type="component" value="Unassembled WGS sequence"/>
</dbReference>
<dbReference type="AlphaFoldDB" id="A0AAN7PDJ5"/>
<dbReference type="InterPro" id="IPR029021">
    <property type="entry name" value="Prot-tyrosine_phosphatase-like"/>
</dbReference>
<dbReference type="SMART" id="SM00404">
    <property type="entry name" value="PTPc_motif"/>
    <property type="match status" value="1"/>
</dbReference>
<keyword evidence="3" id="KW-0963">Cytoplasm</keyword>
<evidence type="ECO:0000313" key="14">
    <source>
        <dbReference type="EMBL" id="KAK4883137.1"/>
    </source>
</evidence>
<feature type="region of interest" description="Disordered" evidence="10">
    <location>
        <begin position="290"/>
        <end position="311"/>
    </location>
</feature>
<keyword evidence="4" id="KW-0378">Hydrolase</keyword>
<dbReference type="InterPro" id="IPR016130">
    <property type="entry name" value="Tyr_Pase_AS"/>
</dbReference>
<evidence type="ECO:0000313" key="15">
    <source>
        <dbReference type="Proteomes" id="UP001353858"/>
    </source>
</evidence>
<evidence type="ECO:0000256" key="2">
    <source>
        <dbReference type="ARBA" id="ARBA00013064"/>
    </source>
</evidence>
<evidence type="ECO:0000259" key="12">
    <source>
        <dbReference type="PROSITE" id="PS50056"/>
    </source>
</evidence>
<dbReference type="PROSITE" id="PS50191">
    <property type="entry name" value="CRAL_TRIO"/>
    <property type="match status" value="1"/>
</dbReference>
<proteinExistence type="inferred from homology"/>
<comment type="function">
    <text evidence="7">Protein-tyrosine phosphatase that could participate in the transfer of hydrophobic ligands or in functions of the Golgi apparatus.</text>
</comment>
<dbReference type="InterPro" id="IPR036865">
    <property type="entry name" value="CRAL-TRIO_dom_sf"/>
</dbReference>
<protein>
    <recommendedName>
        <fullName evidence="9">Tyrosine-protein phosphatase non-receptor type 9</fullName>
        <ecNumber evidence="2">3.1.3.48</ecNumber>
    </recommendedName>
</protein>
<dbReference type="EMBL" id="JARPUR010000002">
    <property type="protein sequence ID" value="KAK4883137.1"/>
    <property type="molecule type" value="Genomic_DNA"/>
</dbReference>
<feature type="domain" description="Tyrosine specific protein phosphatases" evidence="12">
    <location>
        <begin position="510"/>
        <end position="594"/>
    </location>
</feature>
<evidence type="ECO:0000256" key="7">
    <source>
        <dbReference type="ARBA" id="ARBA00055430"/>
    </source>
</evidence>
<dbReference type="PROSITE" id="PS00383">
    <property type="entry name" value="TYR_PHOSPHATASE_1"/>
    <property type="match status" value="1"/>
</dbReference>
<keyword evidence="6" id="KW-0007">Acetylation</keyword>
<feature type="domain" description="CRAL-TRIO" evidence="13">
    <location>
        <begin position="74"/>
        <end position="233"/>
    </location>
</feature>
<comment type="subcellular location">
    <subcellularLocation>
        <location evidence="1">Cytoplasm</location>
    </subcellularLocation>
</comment>
<evidence type="ECO:0000256" key="6">
    <source>
        <dbReference type="ARBA" id="ARBA00022990"/>
    </source>
</evidence>
<evidence type="ECO:0000256" key="3">
    <source>
        <dbReference type="ARBA" id="ARBA00022490"/>
    </source>
</evidence>
<dbReference type="FunFam" id="3.90.190.10:FF:000026">
    <property type="entry name" value="tyrosine-protein phosphatase non-receptor type 9"/>
    <property type="match status" value="1"/>
</dbReference>
<name>A0AAN7PDJ5_9COLE</name>
<dbReference type="CDD" id="cd00170">
    <property type="entry name" value="SEC14"/>
    <property type="match status" value="1"/>
</dbReference>
<evidence type="ECO:0000256" key="10">
    <source>
        <dbReference type="SAM" id="MobiDB-lite"/>
    </source>
</evidence>
<organism evidence="14 15">
    <name type="scientific">Aquatica leii</name>
    <dbReference type="NCBI Taxonomy" id="1421715"/>
    <lineage>
        <taxon>Eukaryota</taxon>
        <taxon>Metazoa</taxon>
        <taxon>Ecdysozoa</taxon>
        <taxon>Arthropoda</taxon>
        <taxon>Hexapoda</taxon>
        <taxon>Insecta</taxon>
        <taxon>Pterygota</taxon>
        <taxon>Neoptera</taxon>
        <taxon>Endopterygota</taxon>
        <taxon>Coleoptera</taxon>
        <taxon>Polyphaga</taxon>
        <taxon>Elateriformia</taxon>
        <taxon>Elateroidea</taxon>
        <taxon>Lampyridae</taxon>
        <taxon>Luciolinae</taxon>
        <taxon>Aquatica</taxon>
    </lineage>
</organism>
<evidence type="ECO:0000256" key="8">
    <source>
        <dbReference type="ARBA" id="ARBA00060781"/>
    </source>
</evidence>
<evidence type="ECO:0000259" key="13">
    <source>
        <dbReference type="PROSITE" id="PS50191"/>
    </source>
</evidence>
<dbReference type="CDD" id="cd14543">
    <property type="entry name" value="PTPc-N9"/>
    <property type="match status" value="1"/>
</dbReference>
<keyword evidence="15" id="KW-1185">Reference proteome</keyword>
<dbReference type="InterPro" id="IPR050348">
    <property type="entry name" value="Protein-Tyr_Phosphatase"/>
</dbReference>
<feature type="domain" description="Tyrosine-protein phosphatase" evidence="11">
    <location>
        <begin position="332"/>
        <end position="603"/>
    </location>
</feature>
<reference evidence="15" key="1">
    <citation type="submission" date="2023-01" db="EMBL/GenBank/DDBJ databases">
        <title>Key to firefly adult light organ development and bioluminescence: homeobox transcription factors regulate luciferase expression and transportation to peroxisome.</title>
        <authorList>
            <person name="Fu X."/>
        </authorList>
    </citation>
    <scope>NUCLEOTIDE SEQUENCE [LARGE SCALE GENOMIC DNA]</scope>
</reference>
<dbReference type="InterPro" id="IPR000242">
    <property type="entry name" value="PTP_cat"/>
</dbReference>
<evidence type="ECO:0000256" key="1">
    <source>
        <dbReference type="ARBA" id="ARBA00004496"/>
    </source>
</evidence>
<dbReference type="GO" id="GO:0048666">
    <property type="term" value="P:neuron development"/>
    <property type="evidence" value="ECO:0007669"/>
    <property type="project" value="UniProtKB-ARBA"/>
</dbReference>
<dbReference type="Pfam" id="PF00650">
    <property type="entry name" value="CRAL_TRIO"/>
    <property type="match status" value="1"/>
</dbReference>
<dbReference type="SMART" id="SM01100">
    <property type="entry name" value="CRAL_TRIO_N"/>
    <property type="match status" value="1"/>
</dbReference>
<dbReference type="InterPro" id="IPR000387">
    <property type="entry name" value="Tyr_Pase_dom"/>
</dbReference>
<dbReference type="GO" id="GO:0005737">
    <property type="term" value="C:cytoplasm"/>
    <property type="evidence" value="ECO:0007669"/>
    <property type="project" value="UniProtKB-SubCell"/>
</dbReference>
<dbReference type="SMART" id="SM00516">
    <property type="entry name" value="SEC14"/>
    <property type="match status" value="1"/>
</dbReference>
<dbReference type="EC" id="3.1.3.48" evidence="2"/>
<dbReference type="PROSITE" id="PS50055">
    <property type="entry name" value="TYR_PHOSPHATASE_PTP"/>
    <property type="match status" value="1"/>
</dbReference>
<keyword evidence="5" id="KW-0904">Protein phosphatase</keyword>
<evidence type="ECO:0000256" key="4">
    <source>
        <dbReference type="ARBA" id="ARBA00022801"/>
    </source>
</evidence>
<gene>
    <name evidence="14" type="ORF">RN001_006456</name>
</gene>
<dbReference type="Gene3D" id="3.40.525.10">
    <property type="entry name" value="CRAL-TRIO lipid binding domain"/>
    <property type="match status" value="1"/>
</dbReference>
<dbReference type="PANTHER" id="PTHR19134:SF534">
    <property type="entry name" value="LD27988P"/>
    <property type="match status" value="1"/>
</dbReference>
<evidence type="ECO:0000259" key="11">
    <source>
        <dbReference type="PROSITE" id="PS50055"/>
    </source>
</evidence>
<accession>A0AAN7PDJ5</accession>
<dbReference type="FunFam" id="3.40.525.10:FF:000005">
    <property type="entry name" value="Tyrosine-protein phosphatase non-receptor type 9"/>
    <property type="match status" value="1"/>
</dbReference>
<sequence length="627" mass="70895">MAAPLTAEQEVATKNFIEVVNKVRFRRKLGPVSWSTAVRFLIARKFDVVRAVALFEQHELTRQREGLINFDPTNDPLKSELHTGKFTVLPTRDATGAAIAVFTAHRHQPINSTHQMTLQGVVYQLDVALQDPVTQRAGIVFIYDMSYSKYSNFDYDLSQKILTLLKGGYPAKLKKVLIVTAPLWFKAPFKILRLFVREKLRERVYTVSTAQLSSHIPRDSLPTQLGGNHKLDHEAWLLRCYQSMTTRPESPQPQYDGKTPSPQKRLGTTEDLKISASTNNINVDSWAEEANLNPPSSASSGFSDDDSLHGDGTALTMPQLVDYIRERGRLGLVQEYAEIRVRPPEGTFSVAKVKNNLPKNRYTDVLCFDHSRVILSEVDGDKDSDYIHANFVDGYKQKNAFINTQGPLLKTASDFWRMAWEQHCLVIVMTTRVMERGRPKCHQYFEADVDSEATYGNFVIRTISIEADPDYTISTLQLTNTKLEETREISHWQFTSWPDYGVPHSARAMLDFLERVRRQQANMVAALGDTWAGHPRGPPIIVHCSAGIGRTGTFCTLDICISRLEDVGTVDIRGTVEKIRSQRAYSIQMPDQYVFCHLALIEYAQMKGHLQSADLSGFDQDADEDSE</sequence>
<feature type="region of interest" description="Disordered" evidence="10">
    <location>
        <begin position="246"/>
        <end position="274"/>
    </location>
</feature>
<comment type="similarity">
    <text evidence="8">Belongs to the protein-tyrosine phosphatase family. Non-receptor class 3 subfamily.</text>
</comment>
<dbReference type="PRINTS" id="PR00700">
    <property type="entry name" value="PRTYPHPHTASE"/>
</dbReference>
<dbReference type="Gene3D" id="3.90.190.10">
    <property type="entry name" value="Protein tyrosine phosphatase superfamily"/>
    <property type="match status" value="1"/>
</dbReference>
<dbReference type="SUPFAM" id="SSF52799">
    <property type="entry name" value="(Phosphotyrosine protein) phosphatases II"/>
    <property type="match status" value="1"/>
</dbReference>
<dbReference type="PROSITE" id="PS50056">
    <property type="entry name" value="TYR_PHOSPHATASE_2"/>
    <property type="match status" value="1"/>
</dbReference>
<dbReference type="PANTHER" id="PTHR19134">
    <property type="entry name" value="RECEPTOR-TYPE TYROSINE-PROTEIN PHOSPHATASE"/>
    <property type="match status" value="1"/>
</dbReference>
<evidence type="ECO:0000256" key="9">
    <source>
        <dbReference type="ARBA" id="ARBA00069781"/>
    </source>
</evidence>